<evidence type="ECO:0000313" key="2">
    <source>
        <dbReference type="EMBL" id="MFL9002004.1"/>
    </source>
</evidence>
<dbReference type="RefSeq" id="WP_407800518.1">
    <property type="nucleotide sequence ID" value="NZ_JBJNUX010000005.1"/>
</dbReference>
<sequence length="1547" mass="172247">MQSPTSTPTPLQRHASQQAEYEALLTALSAVQTASSEISGYYMPPQADSPLGIEHNHAQALLLALFEDAGDKVLSEHLRPLKGLLTEVNGVADQCVFSTTRKDGSVALHRINDVTDSASAIRAFQRALVSIGGYIRTDRLLPLPQCLKFYGLTLPAANNTESLTRLIEEVQEKRAIHRLNLEQGLQISELIEPHHPSLILNVISEIVTTEASSVIDTLANDVTPPMTPQQLNTQPTACLERLLDTPKAQNVARRLLETLDWYGGEPDEETVPDIGAKLLLEALRLWYDLTHTDAPHSIAGYSLQQRGNHGKSYADILESFRKHLKDSHYATTPTERALLGRLGQAGFPVEFQVRDIPHDLPYATSIVWVNFVHGAHLAHALDPTLLQRLTFQQLTDLPLKKSENATDALLQLIALTRIPAALTWTQATGVLAHSAQTSDSRKSKMEALKALEDHTRQLNDAIVQLDTAPPQRLKLAEQQLKVALTNDISIDPLSIRLMRDLYRSGRRVERGILDTPVVPQATWPLLEVYASGGLKPGSKWYISRDGKTASFWIRLSADRKFESGLANPDTPASRILLLQHNRTLPDIDELFDKQFKSYLDETKKAYEVLIKSLLVTLPWADRKALEHGEIRILSLRDETGRKADEETAAHTLPLRARMGFVLQAAYGKDVLFYECLPRAGVIRPRTDVTTAHVGGVRDKFFFVNRWAEEDYDFYIAIRPHRLPFDRDAHTSGTPPRAGTTCRAILDPLGNALPPTPTPPAHHDYSPNFTLTSPRTQQIASFIATRLFFLDEQELRREARGTTQYERDLDEKHWINNLKGFVPFWGSLEDLQSDQFGDRVLGVIGLALDIVSFVMPLGKFAAGSIRLAARAGRVGIRATLPRMADLSRILVTSSLKNLNPLDGASDLLRLIGRGVKGAGRAAVHLERRAMFQLKKLAGKADSYDFVSSLPQATEPGRWKPLMDADQLGVVKGIEDVPVRKIDSHHYLIDPLSTRPYGPRLTALDHELSLGRSSYNRVNKTDDLILFELPDQTHVRFQFDIDGRTTVFIDDVPYRLDGDDLRRVEMIDDSSALKSVPCRPRRAPDNRSECRSSFVTGTPAPTPEVGSFDETKGYAPWFGDRMSEAVIRPGHNGQFVTHEGNLYQVIDNKPTLYPGDITELGFARKWLVPRREMPANLMFRKGIYGRIEVKGVYEGAEDPHQIGAILVPSIDESSTYVFSRINTDKYYVATVPKGQNLSEPLTLKRLFKADMAEDTLGAELLTVYTGSLSANNIARIHGEEALELAMKTMDEIAIPIGAAPNPPGNMKFLKVDTSPGEALMFDHATRMIVTRMPEGATTWSRSKDAPEDLRQSTANIFDALFMEPTIDASNANSALRINQTMQKLHQLIPRRQRSFNPRNIAYADVMTSSGQREIYVSVSGAQQATDHLPLFKQHLGADSVQVGESTYFNIDMNQRFPYTSLDMTAEGKLLAVPTTIKDIGTYKPAQSKKPTSLDSESKLIRVIREKYPDPKAIKSVNIATTMPPCESCSIVMKEFGYDGGENALQVLWS</sequence>
<protein>
    <submittedName>
        <fullName evidence="2">Deaminase domain-containing protein</fullName>
    </submittedName>
</protein>
<gene>
    <name evidence="2" type="ORF">ACJ8NA_25615</name>
</gene>
<dbReference type="Proteomes" id="UP001628646">
    <property type="component" value="Unassembled WGS sequence"/>
</dbReference>
<accession>A0ABW8WAR4</accession>
<keyword evidence="3" id="KW-1185">Reference proteome</keyword>
<comment type="caution">
    <text evidence="2">The sequence shown here is derived from an EMBL/GenBank/DDBJ whole genome shotgun (WGS) entry which is preliminary data.</text>
</comment>
<name>A0ABW8WAR4_9PSED</name>
<evidence type="ECO:0000313" key="3">
    <source>
        <dbReference type="Proteomes" id="UP001628646"/>
    </source>
</evidence>
<proteinExistence type="predicted"/>
<feature type="region of interest" description="Disordered" evidence="1">
    <location>
        <begin position="1075"/>
        <end position="1104"/>
    </location>
</feature>
<organism evidence="2 3">
    <name type="scientific">Pseudomonas azerbaijanorientalis</name>
    <dbReference type="NCBI Taxonomy" id="2842350"/>
    <lineage>
        <taxon>Bacteria</taxon>
        <taxon>Pseudomonadati</taxon>
        <taxon>Pseudomonadota</taxon>
        <taxon>Gammaproteobacteria</taxon>
        <taxon>Pseudomonadales</taxon>
        <taxon>Pseudomonadaceae</taxon>
        <taxon>Pseudomonas</taxon>
    </lineage>
</organism>
<evidence type="ECO:0000256" key="1">
    <source>
        <dbReference type="SAM" id="MobiDB-lite"/>
    </source>
</evidence>
<dbReference type="EMBL" id="JBJNUY010000012">
    <property type="protein sequence ID" value="MFL9002004.1"/>
    <property type="molecule type" value="Genomic_DNA"/>
</dbReference>
<reference evidence="2 3" key="1">
    <citation type="submission" date="2024-12" db="EMBL/GenBank/DDBJ databases">
        <title>Pseudomonas species isolated from Lotus nodules promote plant growth.</title>
        <authorList>
            <person name="Yu Y.-H."/>
            <person name="Kurtenbach J."/>
            <person name="Crosbie D."/>
            <person name="Brachmann A."/>
            <person name="Marin M."/>
        </authorList>
    </citation>
    <scope>NUCLEOTIDE SEQUENCE [LARGE SCALE GENOMIC DNA]</scope>
    <source>
        <strain evidence="2 3">PLb11B</strain>
    </source>
</reference>